<proteinExistence type="predicted"/>
<dbReference type="AlphaFoldDB" id="A0A919VAF8"/>
<reference evidence="1" key="1">
    <citation type="submission" date="2021-01" db="EMBL/GenBank/DDBJ databases">
        <title>Whole genome shotgun sequence of Sinosporangium siamense NBRC 109515.</title>
        <authorList>
            <person name="Komaki H."/>
            <person name="Tamura T."/>
        </authorList>
    </citation>
    <scope>NUCLEOTIDE SEQUENCE</scope>
    <source>
        <strain evidence="1">NBRC 109515</strain>
    </source>
</reference>
<name>A0A919VAF8_9ACTN</name>
<accession>A0A919VAF8</accession>
<comment type="caution">
    <text evidence="1">The sequence shown here is derived from an EMBL/GenBank/DDBJ whole genome shotgun (WGS) entry which is preliminary data.</text>
</comment>
<organism evidence="1 2">
    <name type="scientific">Sinosporangium siamense</name>
    <dbReference type="NCBI Taxonomy" id="1367973"/>
    <lineage>
        <taxon>Bacteria</taxon>
        <taxon>Bacillati</taxon>
        <taxon>Actinomycetota</taxon>
        <taxon>Actinomycetes</taxon>
        <taxon>Streptosporangiales</taxon>
        <taxon>Streptosporangiaceae</taxon>
        <taxon>Sinosporangium</taxon>
    </lineage>
</organism>
<dbReference type="EMBL" id="BOOW01000044">
    <property type="protein sequence ID" value="GII96393.1"/>
    <property type="molecule type" value="Genomic_DNA"/>
</dbReference>
<dbReference type="Proteomes" id="UP000606172">
    <property type="component" value="Unassembled WGS sequence"/>
</dbReference>
<protein>
    <submittedName>
        <fullName evidence="1">Uncharacterized protein</fullName>
    </submittedName>
</protein>
<evidence type="ECO:0000313" key="1">
    <source>
        <dbReference type="EMBL" id="GII96393.1"/>
    </source>
</evidence>
<sequence>MAQTRTAWTCAEQAGHTGLHVWAQGTSALIAEWSPQSRLAVRLACRAAKSAPAGASRIRIAAIEARAAARIGDRERAAAALARLYTAREESPQLDDVAQFGGIFSFPLAKQEYYMGGTYALLGEHAAADRHAAAAIAAYERGPEDERSYGDEALARVDSALAPLAQGDVREAVRRLRPVVEIPVERRIQQFGSALARIEDMLKRPSFARNGSARELAEQIQGYELIDSVTSVEGEMAS</sequence>
<dbReference type="RefSeq" id="WP_380659642.1">
    <property type="nucleotide sequence ID" value="NZ_JBHLZQ010000028.1"/>
</dbReference>
<gene>
    <name evidence="1" type="ORF">Ssi02_66240</name>
</gene>
<keyword evidence="2" id="KW-1185">Reference proteome</keyword>
<evidence type="ECO:0000313" key="2">
    <source>
        <dbReference type="Proteomes" id="UP000606172"/>
    </source>
</evidence>